<dbReference type="SUPFAM" id="SSF52540">
    <property type="entry name" value="P-loop containing nucleoside triphosphate hydrolases"/>
    <property type="match status" value="2"/>
</dbReference>
<name>A0A6L9LA24_9BACT</name>
<dbReference type="InterPro" id="IPR027417">
    <property type="entry name" value="P-loop_NTPase"/>
</dbReference>
<reference evidence="1 2" key="1">
    <citation type="submission" date="2020-02" db="EMBL/GenBank/DDBJ databases">
        <title>Draft genome sequence of two Spirosoma agri KCTC 52727 and Spirosoma terrae KCTC 52035.</title>
        <authorList>
            <person name="Rojas J."/>
            <person name="Ambika Manirajan B."/>
            <person name="Suarez C."/>
            <person name="Ratering S."/>
            <person name="Schnell S."/>
        </authorList>
    </citation>
    <scope>NUCLEOTIDE SEQUENCE [LARGE SCALE GENOMIC DNA]</scope>
    <source>
        <strain evidence="1 2">KCTC 52035</strain>
    </source>
</reference>
<sequence>MDFRDAMLSIKARIDIEDTSLPISLPRFNEFLGGISDEEMYLLFGATGTSKTKLAIKLFVLDLLNQYLENPDNDFHVIYATLELSATEIYYNIFCNALHRQTGNNYSIKFFKNKIQDDPLTNDRYEEFKLIMPWLKKLDKKVTIIDHIKQPSKLYQYIRWKLNNEWGTVDETSNKYVKHNPRKKIIIITDTINALQKDTEDADEYTSIKRWSNYYCKQLLKMFYKCSIINIQQSDKQSTTVQYTGKGERIEDKFIPRVENLSTVKTTPDDHTTVISIYNPSRYGVSECEGYKVGPLGNHFRYLNVLKNSHGDENKGVGIYIDNAHLEAVELPRPDQIDNLCGTLSLLGIDYLSRPGGFGF</sequence>
<organism evidence="1 2">
    <name type="scientific">Spirosoma terrae</name>
    <dbReference type="NCBI Taxonomy" id="1968276"/>
    <lineage>
        <taxon>Bacteria</taxon>
        <taxon>Pseudomonadati</taxon>
        <taxon>Bacteroidota</taxon>
        <taxon>Cytophagia</taxon>
        <taxon>Cytophagales</taxon>
        <taxon>Cytophagaceae</taxon>
        <taxon>Spirosoma</taxon>
    </lineage>
</organism>
<accession>A0A6L9LA24</accession>
<keyword evidence="2" id="KW-1185">Reference proteome</keyword>
<evidence type="ECO:0000313" key="1">
    <source>
        <dbReference type="EMBL" id="NDU95653.1"/>
    </source>
</evidence>
<dbReference type="RefSeq" id="WP_163948102.1">
    <property type="nucleotide sequence ID" value="NZ_JAAFZH010000004.1"/>
</dbReference>
<evidence type="ECO:0000313" key="2">
    <source>
        <dbReference type="Proteomes" id="UP000474175"/>
    </source>
</evidence>
<comment type="caution">
    <text evidence="1">The sequence shown here is derived from an EMBL/GenBank/DDBJ whole genome shotgun (WGS) entry which is preliminary data.</text>
</comment>
<proteinExistence type="predicted"/>
<protein>
    <recommendedName>
        <fullName evidence="3">SF4 helicase domain-containing protein</fullName>
    </recommendedName>
</protein>
<dbReference type="AlphaFoldDB" id="A0A6L9LA24"/>
<dbReference type="EMBL" id="JAAFZH010000004">
    <property type="protein sequence ID" value="NDU95653.1"/>
    <property type="molecule type" value="Genomic_DNA"/>
</dbReference>
<evidence type="ECO:0008006" key="3">
    <source>
        <dbReference type="Google" id="ProtNLM"/>
    </source>
</evidence>
<dbReference type="Gene3D" id="3.40.50.300">
    <property type="entry name" value="P-loop containing nucleotide triphosphate hydrolases"/>
    <property type="match status" value="1"/>
</dbReference>
<dbReference type="Proteomes" id="UP000474175">
    <property type="component" value="Unassembled WGS sequence"/>
</dbReference>
<gene>
    <name evidence="1" type="ORF">GK108_12285</name>
</gene>